<dbReference type="Proteomes" id="UP001217178">
    <property type="component" value="Unassembled WGS sequence"/>
</dbReference>
<dbReference type="EMBL" id="JAQRFI010000217">
    <property type="protein sequence ID" value="MDC9591853.1"/>
    <property type="molecule type" value="Genomic_DNA"/>
</dbReference>
<gene>
    <name evidence="1" type="ORF">PSI23_21895</name>
</gene>
<protein>
    <submittedName>
        <fullName evidence="1">Uncharacterized protein</fullName>
    </submittedName>
</protein>
<organism evidence="1 2">
    <name type="scientific">Xenorhabdus yunnanensis</name>
    <dbReference type="NCBI Taxonomy" id="3025878"/>
    <lineage>
        <taxon>Bacteria</taxon>
        <taxon>Pseudomonadati</taxon>
        <taxon>Pseudomonadota</taxon>
        <taxon>Gammaproteobacteria</taxon>
        <taxon>Enterobacterales</taxon>
        <taxon>Morganellaceae</taxon>
        <taxon>Xenorhabdus</taxon>
    </lineage>
</organism>
<name>A0ABT5LMZ0_9GAMM</name>
<comment type="caution">
    <text evidence="1">The sequence shown here is derived from an EMBL/GenBank/DDBJ whole genome shotgun (WGS) entry which is preliminary data.</text>
</comment>
<evidence type="ECO:0000313" key="1">
    <source>
        <dbReference type="EMBL" id="MDC9591853.1"/>
    </source>
</evidence>
<proteinExistence type="predicted"/>
<evidence type="ECO:0000313" key="2">
    <source>
        <dbReference type="Proteomes" id="UP001217178"/>
    </source>
</evidence>
<sequence length="78" mass="9093">ASIRGHVFVLVSDEFSWLQAWSGLGDKSSIFNGDWYRSIFEQIQFLSNNKTQYHCFLFLAIVTQIINDRIYFILIASI</sequence>
<dbReference type="RefSeq" id="WP_273557032.1">
    <property type="nucleotide sequence ID" value="NZ_JAQRFI010000217.1"/>
</dbReference>
<feature type="non-terminal residue" evidence="1">
    <location>
        <position position="1"/>
    </location>
</feature>
<reference evidence="1 2" key="1">
    <citation type="submission" date="2023-02" db="EMBL/GenBank/DDBJ databases">
        <title>Entomopathogenic bacteria.</title>
        <authorList>
            <person name="Machado R.A."/>
        </authorList>
    </citation>
    <scope>NUCLEOTIDE SEQUENCE [LARGE SCALE GENOMIC DNA]</scope>
    <source>
        <strain evidence="1 2">XENO-10</strain>
    </source>
</reference>
<accession>A0ABT5LMZ0</accession>
<keyword evidence="2" id="KW-1185">Reference proteome</keyword>